<dbReference type="EMBL" id="CP059833">
    <property type="protein sequence ID" value="QMV85324.1"/>
    <property type="molecule type" value="Genomic_DNA"/>
</dbReference>
<reference evidence="2 3" key="1">
    <citation type="submission" date="2020-07" db="EMBL/GenBank/DDBJ databases">
        <title>non toxigenic Corynebacterium sp. nov from a clinical source.</title>
        <authorList>
            <person name="Bernier A.-M."/>
            <person name="Bernard K."/>
        </authorList>
    </citation>
    <scope>NUCLEOTIDE SEQUENCE [LARGE SCALE GENOMIC DNA]</scope>
    <source>
        <strain evidence="3">NML 93-0612</strain>
    </source>
</reference>
<dbReference type="InterPro" id="IPR003615">
    <property type="entry name" value="HNH_nuc"/>
</dbReference>
<sequence length="466" mass="50648">MNTLEQVKQGFVDAIAAQRAAFDVLEHHAMDAEQLWQILDLTRELERLAQLTTLYALRELVNEREVFPRTAGGSNKLRHVGRFSRAELRNYLRIAEDVFEKPPFLGSPDTSPAAHPHTAQGMREGLFGVESAVEISKTMAALPDDITAEVRAHVEAMMAGFATELAPDDLRSAGQKILQGLAADSEPADDNRRKLRDATLSRQGADLMSSLYVTATPELHALLSRLFADYAGPGDLLPAGEKDHDDRFAGQRRHDALVAALKCALGPGGAMTPTRGCSTVVATMSIEQLAHAAGPVATDVGTLLPIPDLIRLGADKNAFLALLEEGTGNLIELGKFKRTADLHAYLGLVAAQGGDMTPGSNLPAAMCEIHHICAWRYGGRSTGDNLTLIGHATHRNTDDAQEDPDKWWTYCSKTGHLLWRPPKHIDPHRTPRINISPHTWFNPGQMMRLFGAAPPGTTCQHCAQAA</sequence>
<accession>A0A7G5FFD3</accession>
<dbReference type="Pfam" id="PF02720">
    <property type="entry name" value="DUF222"/>
    <property type="match status" value="1"/>
</dbReference>
<protein>
    <submittedName>
        <fullName evidence="2">DUF222 domain-containing protein</fullName>
    </submittedName>
</protein>
<evidence type="ECO:0000313" key="2">
    <source>
        <dbReference type="EMBL" id="QMV85324.1"/>
    </source>
</evidence>
<evidence type="ECO:0000313" key="3">
    <source>
        <dbReference type="Proteomes" id="UP000515570"/>
    </source>
</evidence>
<dbReference type="InterPro" id="IPR003870">
    <property type="entry name" value="DUF222"/>
</dbReference>
<dbReference type="Proteomes" id="UP000515570">
    <property type="component" value="Chromosome"/>
</dbReference>
<proteinExistence type="predicted"/>
<organism evidence="2 3">
    <name type="scientific">Corynebacterium hindlerae</name>
    <dbReference type="NCBI Taxonomy" id="699041"/>
    <lineage>
        <taxon>Bacteria</taxon>
        <taxon>Bacillati</taxon>
        <taxon>Actinomycetota</taxon>
        <taxon>Actinomycetes</taxon>
        <taxon>Mycobacteriales</taxon>
        <taxon>Corynebacteriaceae</taxon>
        <taxon>Corynebacterium</taxon>
    </lineage>
</organism>
<evidence type="ECO:0000259" key="1">
    <source>
        <dbReference type="Pfam" id="PF02720"/>
    </source>
</evidence>
<feature type="domain" description="DUF222" evidence="1">
    <location>
        <begin position="82"/>
        <end position="340"/>
    </location>
</feature>
<name>A0A7G5FFD3_9CORY</name>
<gene>
    <name evidence="2" type="ORF">HW450_00740</name>
</gene>
<keyword evidence="3" id="KW-1185">Reference proteome</keyword>
<dbReference type="RefSeq" id="WP_182386146.1">
    <property type="nucleotide sequence ID" value="NZ_CP059833.1"/>
</dbReference>
<dbReference type="AlphaFoldDB" id="A0A7G5FFD3"/>
<dbReference type="CDD" id="cd00085">
    <property type="entry name" value="HNHc"/>
    <property type="match status" value="1"/>
</dbReference>